<evidence type="ECO:0008006" key="3">
    <source>
        <dbReference type="Google" id="ProtNLM"/>
    </source>
</evidence>
<evidence type="ECO:0000313" key="1">
    <source>
        <dbReference type="EMBL" id="GAA3721127.1"/>
    </source>
</evidence>
<reference evidence="2" key="1">
    <citation type="journal article" date="2019" name="Int. J. Syst. Evol. Microbiol.">
        <title>The Global Catalogue of Microorganisms (GCM) 10K type strain sequencing project: providing services to taxonomists for standard genome sequencing and annotation.</title>
        <authorList>
            <consortium name="The Broad Institute Genomics Platform"/>
            <consortium name="The Broad Institute Genome Sequencing Center for Infectious Disease"/>
            <person name="Wu L."/>
            <person name="Ma J."/>
        </authorList>
    </citation>
    <scope>NUCLEOTIDE SEQUENCE [LARGE SCALE GENOMIC DNA]</scope>
    <source>
        <strain evidence="2">JCM 17498</strain>
    </source>
</reference>
<name>A0ABP7EMF1_9SPHN</name>
<keyword evidence="2" id="KW-1185">Reference proteome</keyword>
<dbReference type="Proteomes" id="UP001500523">
    <property type="component" value="Unassembled WGS sequence"/>
</dbReference>
<protein>
    <recommendedName>
        <fullName evidence="3">DUF2336 domain-containing protein</fullName>
    </recommendedName>
</protein>
<organism evidence="1 2">
    <name type="scientific">Sphingomonas cynarae</name>
    <dbReference type="NCBI Taxonomy" id="930197"/>
    <lineage>
        <taxon>Bacteria</taxon>
        <taxon>Pseudomonadati</taxon>
        <taxon>Pseudomonadota</taxon>
        <taxon>Alphaproteobacteria</taxon>
        <taxon>Sphingomonadales</taxon>
        <taxon>Sphingomonadaceae</taxon>
        <taxon>Sphingomonas</taxon>
    </lineage>
</organism>
<sequence>MVAGRNDDTGRGWAPYGLATRVAAAEARAQAELDTAIADLGVIEALRLDDRTRLDIETMAGGLVATIGSILRRHAACLLSDRDIDGTAVLRPVAELMPRLVAAGLLRDRTLMAALVRRARHDQIAAALPLLPTADGTSGLLLRLAGDTDADVAEAALALLGLDAHRREAWERGEAGPVDLPMELHAWLAWRVAAVLRADDGSAAVTRAVDRALAEATGRLLAGHDDDKTVDVVALGLAMTLDCGANDIVALLVAAIDDRRLDLFTALIAHALDIGMPDMRAIVIDPVGDRLWLALRALSVDRASLARIALALADADQRRDIDGFAVQLDAIAAVPAAEAAAILSPLALPAAFHAAIQATGSRPRW</sequence>
<gene>
    <name evidence="1" type="ORF">GCM10022268_31700</name>
</gene>
<evidence type="ECO:0000313" key="2">
    <source>
        <dbReference type="Proteomes" id="UP001500523"/>
    </source>
</evidence>
<proteinExistence type="predicted"/>
<accession>A0ABP7EMF1</accession>
<dbReference type="EMBL" id="BAABBF010000009">
    <property type="protein sequence ID" value="GAA3721127.1"/>
    <property type="molecule type" value="Genomic_DNA"/>
</dbReference>
<comment type="caution">
    <text evidence="1">The sequence shown here is derived from an EMBL/GenBank/DDBJ whole genome shotgun (WGS) entry which is preliminary data.</text>
</comment>